<keyword evidence="1" id="KW-0732">Signal</keyword>
<sequence length="216" mass="20726">MKIRILTIACATTAAALLAACTAVYKNSDACEQMMRSKLAETSSDTLKIGHTGAGIDGSRVVVEGSIEHVMTASEVAAAAAAPRAGSGSKASVGTAASGVLAASALSASGVSAGSAAIGVTASGASNALAVERLAGASAGSGSSSNVGGLGASDAAASLMASEPRALALKPAKPKKIVQAAAAECTFHGPTLDVFSWLAPAKLAAPATQAASEADE</sequence>
<evidence type="ECO:0000313" key="5">
    <source>
        <dbReference type="Proteomes" id="UP000494205"/>
    </source>
</evidence>
<gene>
    <name evidence="3" type="ORF">C0Z16_02625</name>
    <name evidence="2" type="ORF">LMG27174_02669</name>
</gene>
<reference evidence="3 4" key="1">
    <citation type="submission" date="2018-01" db="EMBL/GenBank/DDBJ databases">
        <title>Whole genome analyses suggest that Burkholderia sensu lato contains two further novel genera in the rhizoxinica-symbiotica group Mycetohabitans gen. nov., and Trinickia gen. nov.: implications for the evolution of diazotrophy and nodulation in the Burkholderiaceae.</title>
        <authorList>
            <person name="Estrada-de los Santos P."/>
            <person name="Palmer M."/>
            <person name="Chavez-Ramirez B."/>
            <person name="Beukes C."/>
            <person name="Steenkamp E.T."/>
            <person name="Hirsch A.M."/>
            <person name="Manyaka P."/>
            <person name="Maluk M."/>
            <person name="Lafos M."/>
            <person name="Crook M."/>
            <person name="Gross E."/>
            <person name="Simon M.F."/>
            <person name="Bueno dos Reis Junior F."/>
            <person name="Poole P.S."/>
            <person name="Venter S.N."/>
            <person name="James E.K."/>
        </authorList>
    </citation>
    <scope>NUCLEOTIDE SEQUENCE [LARGE SCALE GENOMIC DNA]</scope>
    <source>
        <strain evidence="3 4">WSM 3937</strain>
    </source>
</reference>
<evidence type="ECO:0000313" key="4">
    <source>
        <dbReference type="Proteomes" id="UP000235659"/>
    </source>
</evidence>
<organism evidence="2 5">
    <name type="scientific">Paraburkholderia rhynchosiae</name>
    <dbReference type="NCBI Taxonomy" id="487049"/>
    <lineage>
        <taxon>Bacteria</taxon>
        <taxon>Pseudomonadati</taxon>
        <taxon>Pseudomonadota</taxon>
        <taxon>Betaproteobacteria</taxon>
        <taxon>Burkholderiales</taxon>
        <taxon>Burkholderiaceae</taxon>
        <taxon>Paraburkholderia</taxon>
    </lineage>
</organism>
<evidence type="ECO:0000313" key="2">
    <source>
        <dbReference type="EMBL" id="CAB3681077.1"/>
    </source>
</evidence>
<feature type="signal peptide" evidence="1">
    <location>
        <begin position="1"/>
        <end position="19"/>
    </location>
</feature>
<dbReference type="RefSeq" id="WP_102630687.1">
    <property type="nucleotide sequence ID" value="NZ_CADIJZ010000008.1"/>
</dbReference>
<accession>A0A2N7WW78</accession>
<proteinExistence type="predicted"/>
<name>A0A2N7WW78_9BURK</name>
<dbReference type="OrthoDB" id="9114274at2"/>
<dbReference type="AlphaFoldDB" id="A0A2N7WW78"/>
<dbReference type="EMBL" id="PNXY01000002">
    <property type="protein sequence ID" value="PMS33495.1"/>
    <property type="molecule type" value="Genomic_DNA"/>
</dbReference>
<dbReference type="PROSITE" id="PS51257">
    <property type="entry name" value="PROKAR_LIPOPROTEIN"/>
    <property type="match status" value="1"/>
</dbReference>
<evidence type="ECO:0000256" key="1">
    <source>
        <dbReference type="SAM" id="SignalP"/>
    </source>
</evidence>
<protein>
    <recommendedName>
        <fullName evidence="6">Lipoprotein</fullName>
    </recommendedName>
</protein>
<evidence type="ECO:0008006" key="6">
    <source>
        <dbReference type="Google" id="ProtNLM"/>
    </source>
</evidence>
<keyword evidence="4" id="KW-1185">Reference proteome</keyword>
<dbReference type="EMBL" id="CADIJZ010000008">
    <property type="protein sequence ID" value="CAB3681077.1"/>
    <property type="molecule type" value="Genomic_DNA"/>
</dbReference>
<dbReference type="Proteomes" id="UP000235659">
    <property type="component" value="Unassembled WGS sequence"/>
</dbReference>
<feature type="chain" id="PRO_5044384606" description="Lipoprotein" evidence="1">
    <location>
        <begin position="20"/>
        <end position="216"/>
    </location>
</feature>
<reference evidence="2 5" key="2">
    <citation type="submission" date="2020-04" db="EMBL/GenBank/DDBJ databases">
        <authorList>
            <person name="De Canck E."/>
        </authorList>
    </citation>
    <scope>NUCLEOTIDE SEQUENCE [LARGE SCALE GENOMIC DNA]</scope>
    <source>
        <strain evidence="2 5">LMG 27174</strain>
    </source>
</reference>
<evidence type="ECO:0000313" key="3">
    <source>
        <dbReference type="EMBL" id="PMS33495.1"/>
    </source>
</evidence>
<dbReference type="Proteomes" id="UP000494205">
    <property type="component" value="Unassembled WGS sequence"/>
</dbReference>